<gene>
    <name evidence="1" type="ORF">Fot_14185</name>
</gene>
<dbReference type="AlphaFoldDB" id="A0ABD1W5W2"/>
<organism evidence="1 2">
    <name type="scientific">Forsythia ovata</name>
    <dbReference type="NCBI Taxonomy" id="205694"/>
    <lineage>
        <taxon>Eukaryota</taxon>
        <taxon>Viridiplantae</taxon>
        <taxon>Streptophyta</taxon>
        <taxon>Embryophyta</taxon>
        <taxon>Tracheophyta</taxon>
        <taxon>Spermatophyta</taxon>
        <taxon>Magnoliopsida</taxon>
        <taxon>eudicotyledons</taxon>
        <taxon>Gunneridae</taxon>
        <taxon>Pentapetalae</taxon>
        <taxon>asterids</taxon>
        <taxon>lamiids</taxon>
        <taxon>Lamiales</taxon>
        <taxon>Oleaceae</taxon>
        <taxon>Forsythieae</taxon>
        <taxon>Forsythia</taxon>
    </lineage>
</organism>
<dbReference type="Proteomes" id="UP001604277">
    <property type="component" value="Unassembled WGS sequence"/>
</dbReference>
<evidence type="ECO:0000313" key="1">
    <source>
        <dbReference type="EMBL" id="KAL2544952.1"/>
    </source>
</evidence>
<reference evidence="2" key="1">
    <citation type="submission" date="2024-07" db="EMBL/GenBank/DDBJ databases">
        <title>Two chromosome-level genome assemblies of Korean endemic species Abeliophyllum distichum and Forsythia ovata (Oleaceae).</title>
        <authorList>
            <person name="Jang H."/>
        </authorList>
    </citation>
    <scope>NUCLEOTIDE SEQUENCE [LARGE SCALE GENOMIC DNA]</scope>
</reference>
<proteinExistence type="predicted"/>
<comment type="caution">
    <text evidence="1">The sequence shown here is derived from an EMBL/GenBank/DDBJ whole genome shotgun (WGS) entry which is preliminary data.</text>
</comment>
<keyword evidence="2" id="KW-1185">Reference proteome</keyword>
<evidence type="ECO:0000313" key="2">
    <source>
        <dbReference type="Proteomes" id="UP001604277"/>
    </source>
</evidence>
<name>A0ABD1W5W2_9LAMI</name>
<dbReference type="EMBL" id="JBFOLJ010000004">
    <property type="protein sequence ID" value="KAL2544952.1"/>
    <property type="molecule type" value="Genomic_DNA"/>
</dbReference>
<accession>A0ABD1W5W2</accession>
<sequence>MCKHDLHIVAQCPYSQTTKFRPIQVEGDSFEMQLHFCFLIFCFGAHWSSVHSQKYAKPPDSQLHPQIGGVLRALSGLTLNKTVMAPILANPSGHAGFLFASGWWCGTTGGTYNYVANDTEHGTQNYHLL</sequence>
<protein>
    <submittedName>
        <fullName evidence="1">Uncharacterized protein</fullName>
    </submittedName>
</protein>